<dbReference type="Proteomes" id="UP000199517">
    <property type="component" value="Unassembled WGS sequence"/>
</dbReference>
<name>A0A1I1ZJL2_9BURK</name>
<dbReference type="SUPFAM" id="SSF53659">
    <property type="entry name" value="Isocitrate/Isopropylmalate dehydrogenase-like"/>
    <property type="match status" value="1"/>
</dbReference>
<gene>
    <name evidence="1" type="ORF">SAMN04489710_1291</name>
</gene>
<sequence length="41" mass="3985">HDAIVAAIEEVIRSGPRTPDLGGTANTTQVGEAIAAAIAGA</sequence>
<evidence type="ECO:0000313" key="1">
    <source>
        <dbReference type="EMBL" id="SFE31891.1"/>
    </source>
</evidence>
<protein>
    <submittedName>
        <fullName evidence="1">Tartrate dehydrogenase/decarboxylase / D-malate dehydrogenase</fullName>
    </submittedName>
</protein>
<accession>A0A1I1ZJL2</accession>
<dbReference type="AlphaFoldDB" id="A0A1I1ZJL2"/>
<dbReference type="STRING" id="32040.SAMN04489710_1291"/>
<dbReference type="EMBL" id="FOMQ01000029">
    <property type="protein sequence ID" value="SFE31891.1"/>
    <property type="molecule type" value="Genomic_DNA"/>
</dbReference>
<proteinExistence type="predicted"/>
<feature type="non-terminal residue" evidence="1">
    <location>
        <position position="1"/>
    </location>
</feature>
<dbReference type="Gene3D" id="3.40.718.10">
    <property type="entry name" value="Isopropylmalate Dehydrogenase"/>
    <property type="match status" value="1"/>
</dbReference>
<evidence type="ECO:0000313" key="2">
    <source>
        <dbReference type="Proteomes" id="UP000199517"/>
    </source>
</evidence>
<organism evidence="1 2">
    <name type="scientific">Paracidovorax konjaci</name>
    <dbReference type="NCBI Taxonomy" id="32040"/>
    <lineage>
        <taxon>Bacteria</taxon>
        <taxon>Pseudomonadati</taxon>
        <taxon>Pseudomonadota</taxon>
        <taxon>Betaproteobacteria</taxon>
        <taxon>Burkholderiales</taxon>
        <taxon>Comamonadaceae</taxon>
        <taxon>Paracidovorax</taxon>
    </lineage>
</organism>
<reference evidence="2" key="1">
    <citation type="submission" date="2016-10" db="EMBL/GenBank/DDBJ databases">
        <authorList>
            <person name="Varghese N."/>
            <person name="Submissions S."/>
        </authorList>
    </citation>
    <scope>NUCLEOTIDE SEQUENCE [LARGE SCALE GENOMIC DNA]</scope>
    <source>
        <strain evidence="2">DSM 7481</strain>
    </source>
</reference>
<keyword evidence="2" id="KW-1185">Reference proteome</keyword>